<name>A0ABD5RHP8_9EURY</name>
<dbReference type="AlphaFoldDB" id="A0ABD5RHP8"/>
<evidence type="ECO:0000313" key="3">
    <source>
        <dbReference type="EMBL" id="MFC5970104.1"/>
    </source>
</evidence>
<sequence length="109" mass="11814">MSERTSERTRSSDEGIRDRTADRLDSMTGMDRPGRTSDKTDRVMRHGKYALVALAIALVFSFAGGIIELIPIVGGLVGGLLGLVSGLAWLAFIVFAVLFAYPLVKAMLR</sequence>
<gene>
    <name evidence="3" type="ORF">ACFPYI_02055</name>
</gene>
<evidence type="ECO:0000256" key="1">
    <source>
        <dbReference type="SAM" id="MobiDB-lite"/>
    </source>
</evidence>
<dbReference type="Proteomes" id="UP001596099">
    <property type="component" value="Unassembled WGS sequence"/>
</dbReference>
<organism evidence="3 4">
    <name type="scientific">Halomarina salina</name>
    <dbReference type="NCBI Taxonomy" id="1872699"/>
    <lineage>
        <taxon>Archaea</taxon>
        <taxon>Methanobacteriati</taxon>
        <taxon>Methanobacteriota</taxon>
        <taxon>Stenosarchaea group</taxon>
        <taxon>Halobacteria</taxon>
        <taxon>Halobacteriales</taxon>
        <taxon>Natronomonadaceae</taxon>
        <taxon>Halomarina</taxon>
    </lineage>
</organism>
<dbReference type="EMBL" id="JBHSQH010000001">
    <property type="protein sequence ID" value="MFC5970104.1"/>
    <property type="molecule type" value="Genomic_DNA"/>
</dbReference>
<accession>A0ABD5RHP8</accession>
<protein>
    <submittedName>
        <fullName evidence="3">Uncharacterized protein</fullName>
    </submittedName>
</protein>
<reference evidence="3 4" key="1">
    <citation type="journal article" date="2019" name="Int. J. Syst. Evol. Microbiol.">
        <title>The Global Catalogue of Microorganisms (GCM) 10K type strain sequencing project: providing services to taxonomists for standard genome sequencing and annotation.</title>
        <authorList>
            <consortium name="The Broad Institute Genomics Platform"/>
            <consortium name="The Broad Institute Genome Sequencing Center for Infectious Disease"/>
            <person name="Wu L."/>
            <person name="Ma J."/>
        </authorList>
    </citation>
    <scope>NUCLEOTIDE SEQUENCE [LARGE SCALE GENOMIC DNA]</scope>
    <source>
        <strain evidence="3 4">CGMCC 1.12543</strain>
    </source>
</reference>
<evidence type="ECO:0000313" key="4">
    <source>
        <dbReference type="Proteomes" id="UP001596099"/>
    </source>
</evidence>
<comment type="caution">
    <text evidence="3">The sequence shown here is derived from an EMBL/GenBank/DDBJ whole genome shotgun (WGS) entry which is preliminary data.</text>
</comment>
<keyword evidence="2" id="KW-0472">Membrane</keyword>
<keyword evidence="2" id="KW-0812">Transmembrane</keyword>
<proteinExistence type="predicted"/>
<feature type="region of interest" description="Disordered" evidence="1">
    <location>
        <begin position="1"/>
        <end position="40"/>
    </location>
</feature>
<dbReference type="RefSeq" id="WP_247418771.1">
    <property type="nucleotide sequence ID" value="NZ_JALLGW010000002.1"/>
</dbReference>
<feature type="transmembrane region" description="Helical" evidence="2">
    <location>
        <begin position="80"/>
        <end position="104"/>
    </location>
</feature>
<feature type="compositionally biased region" description="Basic and acidic residues" evidence="1">
    <location>
        <begin position="1"/>
        <end position="25"/>
    </location>
</feature>
<keyword evidence="2" id="KW-1133">Transmembrane helix</keyword>
<evidence type="ECO:0000256" key="2">
    <source>
        <dbReference type="SAM" id="Phobius"/>
    </source>
</evidence>
<keyword evidence="4" id="KW-1185">Reference proteome</keyword>
<feature type="transmembrane region" description="Helical" evidence="2">
    <location>
        <begin position="49"/>
        <end position="74"/>
    </location>
</feature>